<gene>
    <name evidence="1" type="ORF">B2J93_8715</name>
</gene>
<dbReference type="InParanoid" id="A0A218YXI6"/>
<reference evidence="1 2" key="1">
    <citation type="submission" date="2017-04" db="EMBL/GenBank/DDBJ databases">
        <title>Draft genome sequence of Marssonina coronaria NL1: causal agent of apple blotch.</title>
        <authorList>
            <person name="Cheng Q."/>
        </authorList>
    </citation>
    <scope>NUCLEOTIDE SEQUENCE [LARGE SCALE GENOMIC DNA]</scope>
    <source>
        <strain evidence="1 2">NL1</strain>
    </source>
</reference>
<accession>A0A218YXI6</accession>
<dbReference type="InterPro" id="IPR032719">
    <property type="entry name" value="WbsX"/>
</dbReference>
<proteinExistence type="predicted"/>
<dbReference type="PANTHER" id="PTHR41244">
    <property type="entry name" value="RHAMNAN SYNTHESIS F"/>
    <property type="match status" value="1"/>
</dbReference>
<organism evidence="1 2">
    <name type="scientific">Diplocarpon coronariae</name>
    <dbReference type="NCBI Taxonomy" id="2795749"/>
    <lineage>
        <taxon>Eukaryota</taxon>
        <taxon>Fungi</taxon>
        <taxon>Dikarya</taxon>
        <taxon>Ascomycota</taxon>
        <taxon>Pezizomycotina</taxon>
        <taxon>Leotiomycetes</taxon>
        <taxon>Helotiales</taxon>
        <taxon>Drepanopezizaceae</taxon>
        <taxon>Diplocarpon</taxon>
    </lineage>
</organism>
<dbReference type="STRING" id="503106.A0A218YXI6"/>
<dbReference type="Gene3D" id="3.20.20.80">
    <property type="entry name" value="Glycosidases"/>
    <property type="match status" value="1"/>
</dbReference>
<comment type="caution">
    <text evidence="1">The sequence shown here is derived from an EMBL/GenBank/DDBJ whole genome shotgun (WGS) entry which is preliminary data.</text>
</comment>
<evidence type="ECO:0000313" key="1">
    <source>
        <dbReference type="EMBL" id="OWP00144.1"/>
    </source>
</evidence>
<evidence type="ECO:0000313" key="2">
    <source>
        <dbReference type="Proteomes" id="UP000242519"/>
    </source>
</evidence>
<protein>
    <submittedName>
        <fullName evidence="1">Uncharacterized protein</fullName>
    </submittedName>
</protein>
<dbReference type="Proteomes" id="UP000242519">
    <property type="component" value="Unassembled WGS sequence"/>
</dbReference>
<sequence>MLTMMQSARSFQKTAAVLILVLTSSLLYLYRASSLSLQHQLPHGSVRHTPHSVARARSIKPIAYVFPQYYPFAENDKLHGENFTEWVNVKRVTHNSWGLETIRPHESIGFYDGLEFKTRQRQGKFLRENGFYGVAFHHYWFAGKPVMDHVVQAMLQDGEPNIPFMLSWANEPWTARWDGLEAKGSVLIAQSYGLQAAWRKHFDWLLPFFKHPQYIRSNGKIQFLVYNPAHIGHLGPQMYASWRRWAVEEGLGGMDIIETRWGEGSMETPKSWQGYPPDAVNEFAPHAGGPDRMKYSSLKRLSQAYHRGTHACWDTTPRHPTDGKASSLPTCHPRTWQNHLVEMFRKIKSDPNPLGSENFFFVNALNEWGEGNAIEPSVQFGYGYANAMKNAIAISEKEHVWADVSIESNLARDRELAILMRNKADVCVVVRAGPQNAEDKIFKLSAMLRSLQAQQNTNWRAVVLPKGDSEFPDLNLLVLQSLDARIKVSDVPTDEKTTTIPTSDGDGRGFLATDWVIQNLARLDLGCQSARYLLITDGSNIYEPTAFDSLSETEDLIALNVESRESLWNHPMSQRNISWADRCRRLEDPQLKLCGISAPKRASFDLSATLINFRKLQVEGLSFSRLNKNIPHRHDSAIAEVLIRNRGWKLAPSQSAECHVRHNPAYTSCLKTGGFWFDSPIYEEMGCYSTISLIEQMGPKTPNLEGIDLKYFRKHGHCVRYKKEMYLKLLSPPGRTG</sequence>
<dbReference type="AlphaFoldDB" id="A0A218YXI6"/>
<name>A0A218YXI6_9HELO</name>
<dbReference type="PANTHER" id="PTHR41244:SF1">
    <property type="entry name" value="GLYCOSYLTRANSFERASE"/>
    <property type="match status" value="1"/>
</dbReference>
<dbReference type="EMBL" id="MZNU01000336">
    <property type="protein sequence ID" value="OWP00144.1"/>
    <property type="molecule type" value="Genomic_DNA"/>
</dbReference>
<dbReference type="Pfam" id="PF14307">
    <property type="entry name" value="Glyco_tran_WbsX"/>
    <property type="match status" value="2"/>
</dbReference>
<keyword evidence="2" id="KW-1185">Reference proteome</keyword>
<dbReference type="OrthoDB" id="3474152at2759"/>
<dbReference type="CDD" id="cd11579">
    <property type="entry name" value="Glyco_tran_WbsX"/>
    <property type="match status" value="1"/>
</dbReference>